<dbReference type="SFLD" id="SFLDF00310">
    <property type="entry name" value="oxygen-independent_coproporphy"/>
    <property type="match status" value="1"/>
</dbReference>
<dbReference type="InterPro" id="IPR023995">
    <property type="entry name" value="HemZ"/>
</dbReference>
<dbReference type="InterPro" id="IPR058240">
    <property type="entry name" value="rSAM_sf"/>
</dbReference>
<dbReference type="Proteomes" id="UP000182584">
    <property type="component" value="Unassembled WGS sequence"/>
</dbReference>
<dbReference type="SMART" id="SM00729">
    <property type="entry name" value="Elp3"/>
    <property type="match status" value="1"/>
</dbReference>
<reference evidence="2 3" key="1">
    <citation type="submission" date="2016-10" db="EMBL/GenBank/DDBJ databases">
        <authorList>
            <person name="de Groot N.N."/>
        </authorList>
    </citation>
    <scope>NUCLEOTIDE SEQUENCE [LARGE SCALE GENOMIC DNA]</scope>
    <source>
        <strain evidence="2 3">AR40</strain>
    </source>
</reference>
<feature type="domain" description="Radical SAM core" evidence="1">
    <location>
        <begin position="171"/>
        <end position="414"/>
    </location>
</feature>
<dbReference type="AlphaFoldDB" id="A0A1H9NBU9"/>
<evidence type="ECO:0000313" key="2">
    <source>
        <dbReference type="EMBL" id="SER33227.1"/>
    </source>
</evidence>
<evidence type="ECO:0000313" key="3">
    <source>
        <dbReference type="Proteomes" id="UP000182584"/>
    </source>
</evidence>
<dbReference type="RefSeq" id="WP_074754648.1">
    <property type="nucleotide sequence ID" value="NZ_FOGJ01000004.1"/>
</dbReference>
<protein>
    <submittedName>
        <fullName evidence="2">Oxygen-independent coproporphyrinogen-3 oxidase</fullName>
    </submittedName>
</protein>
<name>A0A1H9NBU9_BUTFI</name>
<dbReference type="GO" id="GO:0051539">
    <property type="term" value="F:4 iron, 4 sulfur cluster binding"/>
    <property type="evidence" value="ECO:0007669"/>
    <property type="project" value="TreeGrafter"/>
</dbReference>
<dbReference type="NCBIfam" id="TIGR03994">
    <property type="entry name" value="rSAM_HemZ"/>
    <property type="match status" value="1"/>
</dbReference>
<organism evidence="2 3">
    <name type="scientific">Butyrivibrio fibrisolvens</name>
    <dbReference type="NCBI Taxonomy" id="831"/>
    <lineage>
        <taxon>Bacteria</taxon>
        <taxon>Bacillati</taxon>
        <taxon>Bacillota</taxon>
        <taxon>Clostridia</taxon>
        <taxon>Lachnospirales</taxon>
        <taxon>Lachnospiraceae</taxon>
        <taxon>Butyrivibrio</taxon>
    </lineage>
</organism>
<dbReference type="PANTHER" id="PTHR13932:SF1">
    <property type="entry name" value="OXYGEN-INDEPENDENT COPROPORPHYRINOGEN-III OXIDASE-LIKE PROTEIN HEMZ"/>
    <property type="match status" value="1"/>
</dbReference>
<dbReference type="InterPro" id="IPR034505">
    <property type="entry name" value="Coproporphyrinogen-III_oxidase"/>
</dbReference>
<dbReference type="Pfam" id="PF04055">
    <property type="entry name" value="Radical_SAM"/>
    <property type="match status" value="1"/>
</dbReference>
<dbReference type="SFLD" id="SFLDG01082">
    <property type="entry name" value="B12-binding_domain_containing"/>
    <property type="match status" value="1"/>
</dbReference>
<dbReference type="GO" id="GO:0005737">
    <property type="term" value="C:cytoplasm"/>
    <property type="evidence" value="ECO:0007669"/>
    <property type="project" value="TreeGrafter"/>
</dbReference>
<dbReference type="SFLD" id="SFLDS00029">
    <property type="entry name" value="Radical_SAM"/>
    <property type="match status" value="1"/>
</dbReference>
<dbReference type="CDD" id="cd01335">
    <property type="entry name" value="Radical_SAM"/>
    <property type="match status" value="1"/>
</dbReference>
<dbReference type="InterPro" id="IPR023404">
    <property type="entry name" value="rSAM_horseshoe"/>
</dbReference>
<dbReference type="PROSITE" id="PS51918">
    <property type="entry name" value="RADICAL_SAM"/>
    <property type="match status" value="1"/>
</dbReference>
<dbReference type="SFLD" id="SFLDG01065">
    <property type="entry name" value="anaerobic_coproporphyrinogen-I"/>
    <property type="match status" value="1"/>
</dbReference>
<dbReference type="InterPro" id="IPR007197">
    <property type="entry name" value="rSAM"/>
</dbReference>
<dbReference type="OrthoDB" id="9808022at2"/>
<dbReference type="EMBL" id="FOGJ01000004">
    <property type="protein sequence ID" value="SER33227.1"/>
    <property type="molecule type" value="Genomic_DNA"/>
</dbReference>
<dbReference type="eggNOG" id="COG0635">
    <property type="taxonomic scope" value="Bacteria"/>
</dbReference>
<proteinExistence type="predicted"/>
<gene>
    <name evidence="2" type="ORF">SAMN04487884_104123</name>
</gene>
<dbReference type="InterPro" id="IPR006638">
    <property type="entry name" value="Elp3/MiaA/NifB-like_rSAM"/>
</dbReference>
<evidence type="ECO:0000259" key="1">
    <source>
        <dbReference type="PROSITE" id="PS51918"/>
    </source>
</evidence>
<accession>A0A1H9NBU9</accession>
<dbReference type="GO" id="GO:0003824">
    <property type="term" value="F:catalytic activity"/>
    <property type="evidence" value="ECO:0007669"/>
    <property type="project" value="InterPro"/>
</dbReference>
<dbReference type="SUPFAM" id="SSF102114">
    <property type="entry name" value="Radical SAM enzymes"/>
    <property type="match status" value="1"/>
</dbReference>
<dbReference type="Gene3D" id="3.80.30.20">
    <property type="entry name" value="tm_1862 like domain"/>
    <property type="match status" value="1"/>
</dbReference>
<sequence>MIIVYTDKEKYFYDIHSLVKSFYPEEDVLVFVKGTRQIPEDANVILTIDMTLSWDEGHIDADFIWDGRAAKSFSMDCIRESEACSADMTDSPKNVLKRLLYTALNEETGKDLPWGTLTGIRPVKIAMHRLLGGDSDIQIGDYMKKTYICSDEKTDLSIEIAHRENRLLEGTTDGKGYSLYVNIPFCPTRCAYCSFMSSPIGLWKGKVDDYLDCIKKEIDETAPLFKDKRLDSIYIGGGTPTTLEPYQLEKLIGWIKDSYDTSYSREFTIESGRPDSITMDKLKVMKKGGVTRISVNPQTMRDRTLELIGRHHSVQQTIDSFYMAREAGFDHINMDIILGLPGEELSDVQYTMDEIAKLRPDELTVHSLAIKRASRLYDYVADHGLAGMDTTSAMMKVAEDGARSMGLGPYYLYRQKNISGNFENTGYGRGDKMCLYNIITMEETQSILALGSGSVSKRIFEGSRIERKGNPKDVKLYMENTSSDPSVMRDFFS</sequence>
<dbReference type="GO" id="GO:0006779">
    <property type="term" value="P:porphyrin-containing compound biosynthetic process"/>
    <property type="evidence" value="ECO:0007669"/>
    <property type="project" value="TreeGrafter"/>
</dbReference>
<dbReference type="PANTHER" id="PTHR13932">
    <property type="entry name" value="COPROPORPHYRINIGEN III OXIDASE"/>
    <property type="match status" value="1"/>
</dbReference>